<reference evidence="2" key="1">
    <citation type="submission" date="2016-10" db="EMBL/GenBank/DDBJ databases">
        <authorList>
            <person name="Varghese N."/>
            <person name="Submissions S."/>
        </authorList>
    </citation>
    <scope>NUCLEOTIDE SEQUENCE [LARGE SCALE GENOMIC DNA]</scope>
    <source>
        <strain evidence="2">930I</strain>
    </source>
</reference>
<sequence>MSHDAARRALDILNQALERDPEAITALVNLRVPCNEKLARHATIQTYLLDDSPRLGPLGLINGVLGLGRGGLGAEGEVDPRTGRLLRIRRFVLTLPPGLDTEV</sequence>
<proteinExistence type="predicted"/>
<dbReference type="STRING" id="83401.SAMN05421742_104119"/>
<dbReference type="Proteomes" id="UP000217076">
    <property type="component" value="Unassembled WGS sequence"/>
</dbReference>
<organism evidence="1 2">
    <name type="scientific">Roseospirillum parvum</name>
    <dbReference type="NCBI Taxonomy" id="83401"/>
    <lineage>
        <taxon>Bacteria</taxon>
        <taxon>Pseudomonadati</taxon>
        <taxon>Pseudomonadota</taxon>
        <taxon>Alphaproteobacteria</taxon>
        <taxon>Rhodospirillales</taxon>
        <taxon>Rhodospirillaceae</taxon>
        <taxon>Roseospirillum</taxon>
    </lineage>
</organism>
<dbReference type="EMBL" id="FNCV01000004">
    <property type="protein sequence ID" value="SDH08469.1"/>
    <property type="molecule type" value="Genomic_DNA"/>
</dbReference>
<name>A0A1G7ZIK7_9PROT</name>
<accession>A0A1G7ZIK7</accession>
<evidence type="ECO:0000313" key="1">
    <source>
        <dbReference type="EMBL" id="SDH08469.1"/>
    </source>
</evidence>
<dbReference type="AlphaFoldDB" id="A0A1G7ZIK7"/>
<evidence type="ECO:0000313" key="2">
    <source>
        <dbReference type="Proteomes" id="UP000217076"/>
    </source>
</evidence>
<gene>
    <name evidence="1" type="ORF">SAMN05421742_104119</name>
</gene>
<dbReference type="OrthoDB" id="6474828at2"/>
<dbReference type="RefSeq" id="WP_092617805.1">
    <property type="nucleotide sequence ID" value="NZ_FNCV01000004.1"/>
</dbReference>
<protein>
    <submittedName>
        <fullName evidence="1">Uncharacterized protein</fullName>
    </submittedName>
</protein>
<keyword evidence="2" id="KW-1185">Reference proteome</keyword>